<name>A0A2H3CJ41_ARMGA</name>
<evidence type="ECO:0000313" key="1">
    <source>
        <dbReference type="EMBL" id="PBK83109.1"/>
    </source>
</evidence>
<gene>
    <name evidence="1" type="ORF">ARMGADRAFT_1038097</name>
</gene>
<protein>
    <submittedName>
        <fullName evidence="1">Uncharacterized protein</fullName>
    </submittedName>
</protein>
<organism evidence="1 2">
    <name type="scientific">Armillaria gallica</name>
    <name type="common">Bulbous honey fungus</name>
    <name type="synonym">Armillaria bulbosa</name>
    <dbReference type="NCBI Taxonomy" id="47427"/>
    <lineage>
        <taxon>Eukaryota</taxon>
        <taxon>Fungi</taxon>
        <taxon>Dikarya</taxon>
        <taxon>Basidiomycota</taxon>
        <taxon>Agaricomycotina</taxon>
        <taxon>Agaricomycetes</taxon>
        <taxon>Agaricomycetidae</taxon>
        <taxon>Agaricales</taxon>
        <taxon>Marasmiineae</taxon>
        <taxon>Physalacriaceae</taxon>
        <taxon>Armillaria</taxon>
    </lineage>
</organism>
<dbReference type="STRING" id="47427.A0A2H3CJ41"/>
<keyword evidence="2" id="KW-1185">Reference proteome</keyword>
<dbReference type="Proteomes" id="UP000217790">
    <property type="component" value="Unassembled WGS sequence"/>
</dbReference>
<sequence>MKAGFTTNMVGESRDNVDVLLIFQNLQADYTAVSTSLLFELVLIQRAIANSSSVTAIPSSPLNPNIAFVPAPLRPPTENHFWRRDVYLSSNRIGSYDLRAYCMNYWHPSYTDDLDTLEAVLYHIYVSHIDEHASKKLADYHGRFVLVNRDTRELVREFDKKILVQEDPTMQERCLKKDPAKSPKGKRLTMSHL</sequence>
<evidence type="ECO:0000313" key="2">
    <source>
        <dbReference type="Proteomes" id="UP000217790"/>
    </source>
</evidence>
<accession>A0A2H3CJ41</accession>
<dbReference type="OrthoDB" id="2967528at2759"/>
<reference evidence="2" key="1">
    <citation type="journal article" date="2017" name="Nat. Ecol. Evol.">
        <title>Genome expansion and lineage-specific genetic innovations in the forest pathogenic fungi Armillaria.</title>
        <authorList>
            <person name="Sipos G."/>
            <person name="Prasanna A.N."/>
            <person name="Walter M.C."/>
            <person name="O'Connor E."/>
            <person name="Balint B."/>
            <person name="Krizsan K."/>
            <person name="Kiss B."/>
            <person name="Hess J."/>
            <person name="Varga T."/>
            <person name="Slot J."/>
            <person name="Riley R."/>
            <person name="Boka B."/>
            <person name="Rigling D."/>
            <person name="Barry K."/>
            <person name="Lee J."/>
            <person name="Mihaltcheva S."/>
            <person name="LaButti K."/>
            <person name="Lipzen A."/>
            <person name="Waldron R."/>
            <person name="Moloney N.M."/>
            <person name="Sperisen C."/>
            <person name="Kredics L."/>
            <person name="Vagvoelgyi C."/>
            <person name="Patrignani A."/>
            <person name="Fitzpatrick D."/>
            <person name="Nagy I."/>
            <person name="Doyle S."/>
            <person name="Anderson J.B."/>
            <person name="Grigoriev I.V."/>
            <person name="Gueldener U."/>
            <person name="Muensterkoetter M."/>
            <person name="Nagy L.G."/>
        </authorList>
    </citation>
    <scope>NUCLEOTIDE SEQUENCE [LARGE SCALE GENOMIC DNA]</scope>
    <source>
        <strain evidence="2">Ar21-2</strain>
    </source>
</reference>
<dbReference type="EMBL" id="KZ293709">
    <property type="protein sequence ID" value="PBK83109.1"/>
    <property type="molecule type" value="Genomic_DNA"/>
</dbReference>
<dbReference type="AlphaFoldDB" id="A0A2H3CJ41"/>
<proteinExistence type="predicted"/>
<dbReference type="InParanoid" id="A0A2H3CJ41"/>